<evidence type="ECO:0000313" key="2">
    <source>
        <dbReference type="Proteomes" id="UP000094892"/>
    </source>
</evidence>
<proteinExistence type="predicted"/>
<evidence type="ECO:0000313" key="1">
    <source>
        <dbReference type="EMBL" id="ODO61157.1"/>
    </source>
</evidence>
<dbReference type="AlphaFoldDB" id="A0A192YFX2"/>
<accession>A0A192YFX2</accession>
<protein>
    <recommendedName>
        <fullName evidence="3">Glycosyl transferase family 1 domain-containing protein</fullName>
    </recommendedName>
</protein>
<dbReference type="PATRIC" id="fig|1590.180.peg.2699"/>
<dbReference type="Gene3D" id="3.40.50.11090">
    <property type="match status" value="1"/>
</dbReference>
<gene>
    <name evidence="1" type="ORF">LPJSA22_01114</name>
</gene>
<dbReference type="Proteomes" id="UP000094892">
    <property type="component" value="Unassembled WGS sequence"/>
</dbReference>
<comment type="caution">
    <text evidence="1">The sequence shown here is derived from an EMBL/GenBank/DDBJ whole genome shotgun (WGS) entry which is preliminary data.</text>
</comment>
<dbReference type="Gene3D" id="3.40.50.2000">
    <property type="entry name" value="Glycogen Phosphorylase B"/>
    <property type="match status" value="1"/>
</dbReference>
<sequence length="361" mass="41356">MKKVNFILPATNDKPIGGYKIVYQYANELSRRGYTVTINFLFRVIPKTSCFYLERLKRVKWRLKKPAFPAQQVTWFKLDDKIRINPNVVGYDDVPDADVVIGTAAVTAEYVKALPDRAGRKFYFIQSYETWWYDNTESLEATYRLGMTNIVISKDLKQKVEKVSGLPVAYLPNFYDEQEFFIEQPIRSRKNTVALLNHIQESKRTKFGLDVLKKVHQEVPDLQVELFGAYQPVEPLPDYVHFTYQATPKQLRSEIYGSSKVYLMPSVLEGWGLTGTEAMASGAVLVASRIGGIIEYANDANSVLVDPDDLEGFVHEIVDLLRNDERLFKIATQGCRSVRKYTLEMATNRLTSILFEKSELS</sequence>
<organism evidence="1 2">
    <name type="scientific">Lactiplantibacillus plantarum</name>
    <name type="common">Lactobacillus plantarum</name>
    <dbReference type="NCBI Taxonomy" id="1590"/>
    <lineage>
        <taxon>Bacteria</taxon>
        <taxon>Bacillati</taxon>
        <taxon>Bacillota</taxon>
        <taxon>Bacilli</taxon>
        <taxon>Lactobacillales</taxon>
        <taxon>Lactobacillaceae</taxon>
        <taxon>Lactiplantibacillus</taxon>
    </lineage>
</organism>
<dbReference type="Pfam" id="PF13692">
    <property type="entry name" value="Glyco_trans_1_4"/>
    <property type="match status" value="1"/>
</dbReference>
<dbReference type="EMBL" id="MCOL01000001">
    <property type="protein sequence ID" value="ODO61157.1"/>
    <property type="molecule type" value="Genomic_DNA"/>
</dbReference>
<name>A0A192YFX2_LACPN</name>
<reference evidence="1 2" key="1">
    <citation type="submission" date="2016-08" db="EMBL/GenBank/DDBJ databases">
        <title>Genome sequencing of Lactobacillus plantarum JSA22, isolated from fermented soybean paste.</title>
        <authorList>
            <person name="Choi H.S."/>
        </authorList>
    </citation>
    <scope>NUCLEOTIDE SEQUENCE [LARGE SCALE GENOMIC DNA]</scope>
    <source>
        <strain evidence="1 2">JSA22</strain>
    </source>
</reference>
<dbReference type="SUPFAM" id="SSF53756">
    <property type="entry name" value="UDP-Glycosyltransferase/glycogen phosphorylase"/>
    <property type="match status" value="1"/>
</dbReference>
<dbReference type="RefSeq" id="WP_015825380.1">
    <property type="nucleotide sequence ID" value="NZ_CP016071.1"/>
</dbReference>
<dbReference type="CDD" id="cd03801">
    <property type="entry name" value="GT4_PimA-like"/>
    <property type="match status" value="1"/>
</dbReference>
<dbReference type="PANTHER" id="PTHR12526">
    <property type="entry name" value="GLYCOSYLTRANSFERASE"/>
    <property type="match status" value="1"/>
</dbReference>
<evidence type="ECO:0008006" key="3">
    <source>
        <dbReference type="Google" id="ProtNLM"/>
    </source>
</evidence>